<dbReference type="Proteomes" id="UP001549320">
    <property type="component" value="Unassembled WGS sequence"/>
</dbReference>
<evidence type="ECO:0000313" key="2">
    <source>
        <dbReference type="Proteomes" id="UP001549320"/>
    </source>
</evidence>
<proteinExistence type="predicted"/>
<gene>
    <name evidence="1" type="ORF">ABIE13_001318</name>
</gene>
<accession>A0ABV2Q5B2</accession>
<reference evidence="1 2" key="1">
    <citation type="submission" date="2024-06" db="EMBL/GenBank/DDBJ databases">
        <title>Sorghum-associated microbial communities from plants grown in Nebraska, USA.</title>
        <authorList>
            <person name="Schachtman D."/>
        </authorList>
    </citation>
    <scope>NUCLEOTIDE SEQUENCE [LARGE SCALE GENOMIC DNA]</scope>
    <source>
        <strain evidence="1 2">2709</strain>
    </source>
</reference>
<name>A0ABV2Q5B2_9BURK</name>
<dbReference type="EMBL" id="JBEPSH010000002">
    <property type="protein sequence ID" value="MET4576218.1"/>
    <property type="molecule type" value="Genomic_DNA"/>
</dbReference>
<sequence length="73" mass="7901">MGGHRHNDAAGADRRCKALAFCPVGSPGFAIDQLRNHLRWTGNARHAANVVLIAEIDSSRIGFFNVFNLAKGI</sequence>
<comment type="caution">
    <text evidence="1">The sequence shown here is derived from an EMBL/GenBank/DDBJ whole genome shotgun (WGS) entry which is preliminary data.</text>
</comment>
<keyword evidence="2" id="KW-1185">Reference proteome</keyword>
<organism evidence="1 2">
    <name type="scientific">Ottowia thiooxydans</name>
    <dbReference type="NCBI Taxonomy" id="219182"/>
    <lineage>
        <taxon>Bacteria</taxon>
        <taxon>Pseudomonadati</taxon>
        <taxon>Pseudomonadota</taxon>
        <taxon>Betaproteobacteria</taxon>
        <taxon>Burkholderiales</taxon>
        <taxon>Comamonadaceae</taxon>
        <taxon>Ottowia</taxon>
    </lineage>
</organism>
<evidence type="ECO:0000313" key="1">
    <source>
        <dbReference type="EMBL" id="MET4576218.1"/>
    </source>
</evidence>
<protein>
    <submittedName>
        <fullName evidence="1">Uncharacterized protein</fullName>
    </submittedName>
</protein>